<feature type="compositionally biased region" description="Low complexity" evidence="1">
    <location>
        <begin position="351"/>
        <end position="363"/>
    </location>
</feature>
<feature type="compositionally biased region" description="Polar residues" evidence="1">
    <location>
        <begin position="708"/>
        <end position="719"/>
    </location>
</feature>
<evidence type="ECO:0000313" key="3">
    <source>
        <dbReference type="Proteomes" id="UP000298390"/>
    </source>
</evidence>
<feature type="compositionally biased region" description="Polar residues" evidence="1">
    <location>
        <begin position="424"/>
        <end position="443"/>
    </location>
</feature>
<evidence type="ECO:0000313" key="2">
    <source>
        <dbReference type="EMBL" id="TFY54609.1"/>
    </source>
</evidence>
<feature type="compositionally biased region" description="Polar residues" evidence="1">
    <location>
        <begin position="256"/>
        <end position="272"/>
    </location>
</feature>
<sequence>MSSMRAPSPLSKVRSTEEGPHYPERSTSYSSSRSATLETAPPATPATGSPDEEEYTVRIAVDSRDHPEQLSPVIRESVLFVDDEEGTGHALMPGPMTSPLNIRKSPSASSPQPPPSPVRSDISSEISPRSFSFGVDDTEDSSRLSLDMSAGVEGIGLSLLQGFISGGANGDDDASILSSRSGANTPNRGASDRRHSFASTVNMDGRLADSPRSATQSLSHYSRSPSPAPSIQPLSPLEPPHELDPPNPPYARDSQRSSVQSLKSTRSLQSLRPSLAGSENSGGSGSGWEGDIYDDYRYSRFSMASKMSRFSQGSIKPMDIPPMPSDHPMSKLNVESRLRVSEDLNVDEEVAQPPAAVVVSSESGTITTELSTEEASERGNTTIKDKDRPSPLSFMGKDGGPNSLRHSNASAGQVASPLLHGSFGSPTQSVTPKTPGSPNTPASIDSFVSPPPGSPQQQVLSGLSPPRDMDMRRASGQAIVVEDDEEPPFVVGPSSPTSPRDQAAFASAKAREAAVERAMSPPNEPAPPPYAMAGPSSRPMQIVMSPPPAQGPPLLRTRSTNQPPADPAARTSLFMPHPHAPKPAQVPAGPMYGRQAAPFPLPQQYNGPPPGSAIHILHTLLGQQQQGRRPGGASTIYARFDRDLATSIGPVPISFTLEPQMNIPANRPVGPDMYNQGPGSRAGSPAAVPSRMGTPLDPSPYDVAATMAQGSSLSRSATASPAVGGLGRVASPAVGQNLARSATASPRPINSPPQPQGEFGRPDSVSSGKAIPRPNFFPKSGTPRPRSRSFSGFDSPIAEVVMPQGSE</sequence>
<dbReference type="Proteomes" id="UP000298390">
    <property type="component" value="Unassembled WGS sequence"/>
</dbReference>
<comment type="caution">
    <text evidence="2">The sequence shown here is derived from an EMBL/GenBank/DDBJ whole genome shotgun (WGS) entry which is preliminary data.</text>
</comment>
<feature type="region of interest" description="Disordered" evidence="1">
    <location>
        <begin position="347"/>
        <end position="598"/>
    </location>
</feature>
<gene>
    <name evidence="2" type="ORF">EVJ58_g8758</name>
</gene>
<feature type="region of interest" description="Disordered" evidence="1">
    <location>
        <begin position="1"/>
        <end position="55"/>
    </location>
</feature>
<reference evidence="2 3" key="1">
    <citation type="submission" date="2019-01" db="EMBL/GenBank/DDBJ databases">
        <title>Genome sequencing of the rare red list fungi Fomitopsis rosea.</title>
        <authorList>
            <person name="Buettner E."/>
            <person name="Kellner H."/>
        </authorList>
    </citation>
    <scope>NUCLEOTIDE SEQUENCE [LARGE SCALE GENOMIC DNA]</scope>
    <source>
        <strain evidence="2 3">DSM 105464</strain>
    </source>
</reference>
<evidence type="ECO:0000256" key="1">
    <source>
        <dbReference type="SAM" id="MobiDB-lite"/>
    </source>
</evidence>
<feature type="compositionally biased region" description="Polar residues" evidence="1">
    <location>
        <begin position="176"/>
        <end position="188"/>
    </location>
</feature>
<feature type="compositionally biased region" description="Polar residues" evidence="1">
    <location>
        <begin position="212"/>
        <end position="225"/>
    </location>
</feature>
<dbReference type="AlphaFoldDB" id="A0A4Y9Y177"/>
<feature type="compositionally biased region" description="Low complexity" evidence="1">
    <location>
        <begin position="25"/>
        <end position="47"/>
    </location>
</feature>
<accession>A0A4Y9Y177</accession>
<feature type="region of interest" description="Disordered" evidence="1">
    <location>
        <begin position="667"/>
        <end position="807"/>
    </location>
</feature>
<feature type="compositionally biased region" description="Basic and acidic residues" evidence="1">
    <location>
        <begin position="14"/>
        <end position="24"/>
    </location>
</feature>
<feature type="region of interest" description="Disordered" evidence="1">
    <location>
        <begin position="309"/>
        <end position="330"/>
    </location>
</feature>
<proteinExistence type="predicted"/>
<feature type="region of interest" description="Disordered" evidence="1">
    <location>
        <begin position="162"/>
        <end position="291"/>
    </location>
</feature>
<dbReference type="STRING" id="34475.A0A4Y9Y177"/>
<feature type="region of interest" description="Disordered" evidence="1">
    <location>
        <begin position="85"/>
        <end position="142"/>
    </location>
</feature>
<feature type="compositionally biased region" description="Polar residues" evidence="1">
    <location>
        <begin position="404"/>
        <end position="413"/>
    </location>
</feature>
<feature type="compositionally biased region" description="Polar residues" evidence="1">
    <location>
        <begin position="121"/>
        <end position="130"/>
    </location>
</feature>
<organism evidence="2 3">
    <name type="scientific">Rhodofomes roseus</name>
    <dbReference type="NCBI Taxonomy" id="34475"/>
    <lineage>
        <taxon>Eukaryota</taxon>
        <taxon>Fungi</taxon>
        <taxon>Dikarya</taxon>
        <taxon>Basidiomycota</taxon>
        <taxon>Agaricomycotina</taxon>
        <taxon>Agaricomycetes</taxon>
        <taxon>Polyporales</taxon>
        <taxon>Rhodofomes</taxon>
    </lineage>
</organism>
<name>A0A4Y9Y177_9APHY</name>
<dbReference type="EMBL" id="SEKV01000679">
    <property type="protein sequence ID" value="TFY54609.1"/>
    <property type="molecule type" value="Genomic_DNA"/>
</dbReference>
<protein>
    <submittedName>
        <fullName evidence="2">Uncharacterized protein</fullName>
    </submittedName>
</protein>